<name>A0A8T8X703_ASPJA</name>
<keyword evidence="1" id="KW-1133">Transmembrane helix</keyword>
<evidence type="ECO:0000313" key="2">
    <source>
        <dbReference type="EMBL" id="RAH83422.1"/>
    </source>
</evidence>
<dbReference type="AlphaFoldDB" id="A0A8T8X703"/>
<dbReference type="EMBL" id="KZ824783">
    <property type="protein sequence ID" value="RAH83422.1"/>
    <property type="molecule type" value="Genomic_DNA"/>
</dbReference>
<accession>A0A8T8X703</accession>
<protein>
    <submittedName>
        <fullName evidence="2">Uncharacterized protein</fullName>
    </submittedName>
</protein>
<feature type="transmembrane region" description="Helical" evidence="1">
    <location>
        <begin position="58"/>
        <end position="82"/>
    </location>
</feature>
<keyword evidence="1" id="KW-0472">Membrane</keyword>
<reference evidence="2 3" key="1">
    <citation type="submission" date="2018-02" db="EMBL/GenBank/DDBJ databases">
        <title>The genomes of Aspergillus section Nigri reveals drivers in fungal speciation.</title>
        <authorList>
            <consortium name="DOE Joint Genome Institute"/>
            <person name="Vesth T.C."/>
            <person name="Nybo J."/>
            <person name="Theobald S."/>
            <person name="Brandl J."/>
            <person name="Frisvad J.C."/>
            <person name="Nielsen K.F."/>
            <person name="Lyhne E.K."/>
            <person name="Kogle M.E."/>
            <person name="Kuo A."/>
            <person name="Riley R."/>
            <person name="Clum A."/>
            <person name="Nolan M."/>
            <person name="Lipzen A."/>
            <person name="Salamov A."/>
            <person name="Henrissat B."/>
            <person name="Wiebenga A."/>
            <person name="De vries R.P."/>
            <person name="Grigoriev I.V."/>
            <person name="Mortensen U.H."/>
            <person name="Andersen M.R."/>
            <person name="Baker S.E."/>
        </authorList>
    </citation>
    <scope>NUCLEOTIDE SEQUENCE [LARGE SCALE GENOMIC DNA]</scope>
    <source>
        <strain evidence="2 3">CBS 114.51</strain>
    </source>
</reference>
<keyword evidence="1" id="KW-0812">Transmembrane</keyword>
<sequence length="108" mass="12645">MTPDISYSIGLKTGKGVLVYNKAEIGEAKNIRLELSGAVIENKKEIRLYLYIYLNLSINLYIFSFINCSIYLIVVLNSYWYFKPLKNYKAALPRLIKNYIKQLYIQYS</sequence>
<gene>
    <name evidence="2" type="ORF">BO86DRAFT_377993</name>
</gene>
<evidence type="ECO:0000256" key="1">
    <source>
        <dbReference type="SAM" id="Phobius"/>
    </source>
</evidence>
<organism evidence="2 3">
    <name type="scientific">Aspergillus japonicus CBS 114.51</name>
    <dbReference type="NCBI Taxonomy" id="1448312"/>
    <lineage>
        <taxon>Eukaryota</taxon>
        <taxon>Fungi</taxon>
        <taxon>Dikarya</taxon>
        <taxon>Ascomycota</taxon>
        <taxon>Pezizomycotina</taxon>
        <taxon>Eurotiomycetes</taxon>
        <taxon>Eurotiomycetidae</taxon>
        <taxon>Eurotiales</taxon>
        <taxon>Aspergillaceae</taxon>
        <taxon>Aspergillus</taxon>
        <taxon>Aspergillus subgen. Circumdati</taxon>
    </lineage>
</organism>
<dbReference type="RefSeq" id="XP_025529316.1">
    <property type="nucleotide sequence ID" value="XM_025670605.1"/>
</dbReference>
<keyword evidence="3" id="KW-1185">Reference proteome</keyword>
<dbReference type="GeneID" id="37174297"/>
<dbReference type="Proteomes" id="UP000249497">
    <property type="component" value="Unassembled WGS sequence"/>
</dbReference>
<evidence type="ECO:0000313" key="3">
    <source>
        <dbReference type="Proteomes" id="UP000249497"/>
    </source>
</evidence>
<proteinExistence type="predicted"/>